<dbReference type="GO" id="GO:0032259">
    <property type="term" value="P:methylation"/>
    <property type="evidence" value="ECO:0007669"/>
    <property type="project" value="UniProtKB-KW"/>
</dbReference>
<dbReference type="Pfam" id="PF01746">
    <property type="entry name" value="tRNA_m1G_MT"/>
    <property type="match status" value="1"/>
</dbReference>
<feature type="binding site" evidence="15">
    <location>
        <begin position="136"/>
        <end position="141"/>
    </location>
    <ligand>
        <name>S-adenosyl-L-methionine</name>
        <dbReference type="ChEBI" id="CHEBI:59789"/>
    </ligand>
</feature>
<dbReference type="EMBL" id="JBHSIM010000050">
    <property type="protein sequence ID" value="MFC4835512.1"/>
    <property type="molecule type" value="Genomic_DNA"/>
</dbReference>
<reference evidence="19" key="1">
    <citation type="journal article" date="2019" name="Int. J. Syst. Evol. Microbiol.">
        <title>The Global Catalogue of Microorganisms (GCM) 10K type strain sequencing project: providing services to taxonomists for standard genome sequencing and annotation.</title>
        <authorList>
            <consortium name="The Broad Institute Genomics Platform"/>
            <consortium name="The Broad Institute Genome Sequencing Center for Infectious Disease"/>
            <person name="Wu L."/>
            <person name="Ma J."/>
        </authorList>
    </citation>
    <scope>NUCLEOTIDE SEQUENCE [LARGE SCALE GENOMIC DNA]</scope>
    <source>
        <strain evidence="19">CCUG 50347</strain>
    </source>
</reference>
<dbReference type="EC" id="2.1.1.228" evidence="5 15"/>
<dbReference type="InterPro" id="IPR029026">
    <property type="entry name" value="tRNA_m1G_MTases_N"/>
</dbReference>
<evidence type="ECO:0000313" key="18">
    <source>
        <dbReference type="EMBL" id="MFC4835512.1"/>
    </source>
</evidence>
<evidence type="ECO:0000256" key="11">
    <source>
        <dbReference type="ARBA" id="ARBA00022694"/>
    </source>
</evidence>
<evidence type="ECO:0000256" key="5">
    <source>
        <dbReference type="ARBA" id="ARBA00012807"/>
    </source>
</evidence>
<comment type="function">
    <text evidence="1 15 16">Specifically methylates guanosine-37 in various tRNAs.</text>
</comment>
<keyword evidence="11 15" id="KW-0819">tRNA processing</keyword>
<comment type="caution">
    <text evidence="18">The sequence shown here is derived from an EMBL/GenBank/DDBJ whole genome shotgun (WGS) entry which is preliminary data.</text>
</comment>
<evidence type="ECO:0000256" key="16">
    <source>
        <dbReference type="RuleBase" id="RU003464"/>
    </source>
</evidence>
<evidence type="ECO:0000256" key="9">
    <source>
        <dbReference type="ARBA" id="ARBA00022679"/>
    </source>
</evidence>
<evidence type="ECO:0000259" key="17">
    <source>
        <dbReference type="Pfam" id="PF01746"/>
    </source>
</evidence>
<dbReference type="InterPro" id="IPR023148">
    <property type="entry name" value="tRNA_m1G_MeTrfase_C_sf"/>
</dbReference>
<keyword evidence="19" id="KW-1185">Reference proteome</keyword>
<keyword evidence="10 15" id="KW-0949">S-adenosyl-L-methionine</keyword>
<dbReference type="RefSeq" id="WP_274189064.1">
    <property type="nucleotide sequence ID" value="NZ_BAABHN010000050.1"/>
</dbReference>
<dbReference type="SUPFAM" id="SSF75217">
    <property type="entry name" value="alpha/beta knot"/>
    <property type="match status" value="1"/>
</dbReference>
<evidence type="ECO:0000256" key="2">
    <source>
        <dbReference type="ARBA" id="ARBA00004496"/>
    </source>
</evidence>
<evidence type="ECO:0000256" key="1">
    <source>
        <dbReference type="ARBA" id="ARBA00002634"/>
    </source>
</evidence>
<evidence type="ECO:0000313" key="19">
    <source>
        <dbReference type="Proteomes" id="UP001595909"/>
    </source>
</evidence>
<keyword evidence="7 15" id="KW-0963">Cytoplasm</keyword>
<dbReference type="GO" id="GO:0052906">
    <property type="term" value="F:tRNA (guanine(37)-N1)-methyltransferase activity"/>
    <property type="evidence" value="ECO:0007669"/>
    <property type="project" value="UniProtKB-EC"/>
</dbReference>
<keyword evidence="8 15" id="KW-0489">Methyltransferase</keyword>
<evidence type="ECO:0000256" key="15">
    <source>
        <dbReference type="HAMAP-Rule" id="MF_00605"/>
    </source>
</evidence>
<feature type="binding site" evidence="15">
    <location>
        <position position="112"/>
    </location>
    <ligand>
        <name>S-adenosyl-L-methionine</name>
        <dbReference type="ChEBI" id="CHEBI:59789"/>
    </ligand>
</feature>
<dbReference type="PIRSF" id="PIRSF000386">
    <property type="entry name" value="tRNA_mtase"/>
    <property type="match status" value="1"/>
</dbReference>
<comment type="subcellular location">
    <subcellularLocation>
        <location evidence="2 15 16">Cytoplasm</location>
    </subcellularLocation>
</comment>
<dbReference type="Gene3D" id="1.10.1270.20">
    <property type="entry name" value="tRNA(m1g37)methyltransferase, domain 2"/>
    <property type="match status" value="1"/>
</dbReference>
<evidence type="ECO:0000256" key="7">
    <source>
        <dbReference type="ARBA" id="ARBA00022490"/>
    </source>
</evidence>
<dbReference type="NCBIfam" id="NF000648">
    <property type="entry name" value="PRK00026.1"/>
    <property type="match status" value="1"/>
</dbReference>
<dbReference type="HAMAP" id="MF_00605">
    <property type="entry name" value="TrmD"/>
    <property type="match status" value="1"/>
</dbReference>
<dbReference type="Proteomes" id="UP001595909">
    <property type="component" value="Unassembled WGS sequence"/>
</dbReference>
<gene>
    <name evidence="15 18" type="primary">trmD</name>
    <name evidence="18" type="ORF">ACFPEL_24085</name>
</gene>
<proteinExistence type="inferred from homology"/>
<dbReference type="Gene3D" id="3.40.1280.10">
    <property type="match status" value="1"/>
</dbReference>
<dbReference type="InterPro" id="IPR029028">
    <property type="entry name" value="Alpha/beta_knot_MTases"/>
</dbReference>
<evidence type="ECO:0000256" key="6">
    <source>
        <dbReference type="ARBA" id="ARBA00014679"/>
    </source>
</evidence>
<dbReference type="PANTHER" id="PTHR46417">
    <property type="entry name" value="TRNA (GUANINE-N(1)-)-METHYLTRANSFERASE"/>
    <property type="match status" value="1"/>
</dbReference>
<evidence type="ECO:0000256" key="14">
    <source>
        <dbReference type="ARBA" id="ARBA00047783"/>
    </source>
</evidence>
<protein>
    <recommendedName>
        <fullName evidence="6 15">tRNA (guanine-N(1)-)-methyltransferase</fullName>
        <ecNumber evidence="5 15">2.1.1.228</ecNumber>
    </recommendedName>
    <alternativeName>
        <fullName evidence="12 15">M1G-methyltransferase</fullName>
    </alternativeName>
    <alternativeName>
        <fullName evidence="13 15">tRNA [GM37] methyltransferase</fullName>
    </alternativeName>
</protein>
<dbReference type="NCBIfam" id="TIGR00088">
    <property type="entry name" value="trmD"/>
    <property type="match status" value="1"/>
</dbReference>
<comment type="catalytic activity">
    <reaction evidence="14 15 16">
        <text>guanosine(37) in tRNA + S-adenosyl-L-methionine = N(1)-methylguanosine(37) in tRNA + S-adenosyl-L-homocysteine + H(+)</text>
        <dbReference type="Rhea" id="RHEA:36899"/>
        <dbReference type="Rhea" id="RHEA-COMP:10145"/>
        <dbReference type="Rhea" id="RHEA-COMP:10147"/>
        <dbReference type="ChEBI" id="CHEBI:15378"/>
        <dbReference type="ChEBI" id="CHEBI:57856"/>
        <dbReference type="ChEBI" id="CHEBI:59789"/>
        <dbReference type="ChEBI" id="CHEBI:73542"/>
        <dbReference type="ChEBI" id="CHEBI:74269"/>
        <dbReference type="EC" id="2.1.1.228"/>
    </reaction>
</comment>
<sequence length="282" mass="29999">MRIDVVTIFPGYLAPLDEALVGRARRAGRLDVRVHDLRRWATGVHQAVDDSPYGGGPGMLMTAPVWGPALDEVTASGDGVPRLLVPTPAGEPLTQRRAAGWAAEPWLVIACGRYEGIDARVLTDAARRMPVEEVSLGDYVLAGGEVAALVVVEAVSRLVPGVLGNPASAELDSFAEGTGGLLEAPAYTRPETWRDLPVPPVLRSGDHGAVARWRRDRSLERTAATRPDLLDALLARDGPAAFDARDREVLTACGYDPVHGARAAAWQTGEVATDGARPDRGR</sequence>
<accession>A0ABV9RTQ7</accession>
<dbReference type="PANTHER" id="PTHR46417:SF1">
    <property type="entry name" value="TRNA (GUANINE-N(1)-)-METHYLTRANSFERASE"/>
    <property type="match status" value="1"/>
</dbReference>
<evidence type="ECO:0000256" key="4">
    <source>
        <dbReference type="ARBA" id="ARBA00011738"/>
    </source>
</evidence>
<evidence type="ECO:0000256" key="10">
    <source>
        <dbReference type="ARBA" id="ARBA00022691"/>
    </source>
</evidence>
<name>A0ABV9RTQ7_9PSEU</name>
<keyword evidence="9 15" id="KW-0808">Transferase</keyword>
<dbReference type="InterPro" id="IPR002649">
    <property type="entry name" value="tRNA_m1G_MeTrfase_TrmD"/>
</dbReference>
<evidence type="ECO:0000256" key="12">
    <source>
        <dbReference type="ARBA" id="ARBA00029736"/>
    </source>
</evidence>
<comment type="similarity">
    <text evidence="3 15 16">Belongs to the RNA methyltransferase TrmD family.</text>
</comment>
<organism evidence="18 19">
    <name type="scientific">Actinomycetospora chibensis</name>
    <dbReference type="NCBI Taxonomy" id="663606"/>
    <lineage>
        <taxon>Bacteria</taxon>
        <taxon>Bacillati</taxon>
        <taxon>Actinomycetota</taxon>
        <taxon>Actinomycetes</taxon>
        <taxon>Pseudonocardiales</taxon>
        <taxon>Pseudonocardiaceae</taxon>
        <taxon>Actinomycetospora</taxon>
    </lineage>
</organism>
<evidence type="ECO:0000256" key="8">
    <source>
        <dbReference type="ARBA" id="ARBA00022603"/>
    </source>
</evidence>
<evidence type="ECO:0000256" key="13">
    <source>
        <dbReference type="ARBA" id="ARBA00033392"/>
    </source>
</evidence>
<evidence type="ECO:0000256" key="3">
    <source>
        <dbReference type="ARBA" id="ARBA00007630"/>
    </source>
</evidence>
<comment type="subunit">
    <text evidence="4 15 16">Homodimer.</text>
</comment>
<feature type="domain" description="tRNA methyltransferase TRMD/TRM10-type" evidence="17">
    <location>
        <begin position="1"/>
        <end position="231"/>
    </location>
</feature>
<dbReference type="InterPro" id="IPR016009">
    <property type="entry name" value="tRNA_MeTrfase_TRMD/TRM10"/>
</dbReference>